<reference evidence="2" key="1">
    <citation type="submission" date="2024-02" db="UniProtKB">
        <authorList>
            <consortium name="WormBaseParasite"/>
        </authorList>
    </citation>
    <scope>IDENTIFICATION</scope>
</reference>
<organism evidence="1 2">
    <name type="scientific">Mesorhabditis belari</name>
    <dbReference type="NCBI Taxonomy" id="2138241"/>
    <lineage>
        <taxon>Eukaryota</taxon>
        <taxon>Metazoa</taxon>
        <taxon>Ecdysozoa</taxon>
        <taxon>Nematoda</taxon>
        <taxon>Chromadorea</taxon>
        <taxon>Rhabditida</taxon>
        <taxon>Rhabditina</taxon>
        <taxon>Rhabditomorpha</taxon>
        <taxon>Rhabditoidea</taxon>
        <taxon>Rhabditidae</taxon>
        <taxon>Mesorhabditinae</taxon>
        <taxon>Mesorhabditis</taxon>
    </lineage>
</organism>
<dbReference type="Proteomes" id="UP000887575">
    <property type="component" value="Unassembled WGS sequence"/>
</dbReference>
<sequence length="230" mass="26102">MIKTPIVPMDNVGLFERVIVPKRRERAKKLFGDEFIGEVLRTQTTVDVEWMDGTISYDLPGNMLVPSEQNVINIQVVLERCALVRWLQIADDGVPADKGEEQCTLFEIMPHPLYQRMMIGAIGVEIGKEAQKLSDVVFQVKSNLKNGQSEVEYYNGTRATLWPTEMTLLFVPEDDHATQSSDEETDGDESWNNWSIWRRTLKQDKLNNTLLAREAVLSKSTTCDLSPGIL</sequence>
<proteinExistence type="predicted"/>
<dbReference type="AlphaFoldDB" id="A0AAF3J4F9"/>
<accession>A0AAF3J4F9</accession>
<protein>
    <submittedName>
        <fullName evidence="2">Uncharacterized protein</fullName>
    </submittedName>
</protein>
<name>A0AAF3J4F9_9BILA</name>
<evidence type="ECO:0000313" key="2">
    <source>
        <dbReference type="WBParaSite" id="MBELARI_LOCUS15559"/>
    </source>
</evidence>
<keyword evidence="1" id="KW-1185">Reference proteome</keyword>
<dbReference type="WBParaSite" id="MBELARI_LOCUS15559">
    <property type="protein sequence ID" value="MBELARI_LOCUS15559"/>
    <property type="gene ID" value="MBELARI_LOCUS15559"/>
</dbReference>
<evidence type="ECO:0000313" key="1">
    <source>
        <dbReference type="Proteomes" id="UP000887575"/>
    </source>
</evidence>